<feature type="compositionally biased region" description="Polar residues" evidence="1">
    <location>
        <begin position="114"/>
        <end position="125"/>
    </location>
</feature>
<feature type="region of interest" description="Disordered" evidence="1">
    <location>
        <begin position="49"/>
        <end position="68"/>
    </location>
</feature>
<dbReference type="AlphaFoldDB" id="A0A8H3EGT6"/>
<feature type="compositionally biased region" description="Basic and acidic residues" evidence="1">
    <location>
        <begin position="126"/>
        <end position="162"/>
    </location>
</feature>
<feature type="compositionally biased region" description="Polar residues" evidence="1">
    <location>
        <begin position="163"/>
        <end position="172"/>
    </location>
</feature>
<keyword evidence="3" id="KW-1185">Reference proteome</keyword>
<evidence type="ECO:0000256" key="1">
    <source>
        <dbReference type="SAM" id="MobiDB-lite"/>
    </source>
</evidence>
<proteinExistence type="predicted"/>
<organism evidence="2 3">
    <name type="scientific">Heterodermia speciosa</name>
    <dbReference type="NCBI Taxonomy" id="116794"/>
    <lineage>
        <taxon>Eukaryota</taxon>
        <taxon>Fungi</taxon>
        <taxon>Dikarya</taxon>
        <taxon>Ascomycota</taxon>
        <taxon>Pezizomycotina</taxon>
        <taxon>Lecanoromycetes</taxon>
        <taxon>OSLEUM clade</taxon>
        <taxon>Lecanoromycetidae</taxon>
        <taxon>Caliciales</taxon>
        <taxon>Physciaceae</taxon>
        <taxon>Heterodermia</taxon>
    </lineage>
</organism>
<protein>
    <submittedName>
        <fullName evidence="2">Uncharacterized protein</fullName>
    </submittedName>
</protein>
<feature type="region of interest" description="Disordered" evidence="1">
    <location>
        <begin position="114"/>
        <end position="172"/>
    </location>
</feature>
<dbReference type="EMBL" id="CAJPDS010000003">
    <property type="protein sequence ID" value="CAF9904979.1"/>
    <property type="molecule type" value="Genomic_DNA"/>
</dbReference>
<dbReference type="Proteomes" id="UP000664521">
    <property type="component" value="Unassembled WGS sequence"/>
</dbReference>
<accession>A0A8H3EGT6</accession>
<reference evidence="2" key="1">
    <citation type="submission" date="2021-03" db="EMBL/GenBank/DDBJ databases">
        <authorList>
            <person name="Tagirdzhanova G."/>
        </authorList>
    </citation>
    <scope>NUCLEOTIDE SEQUENCE</scope>
</reference>
<dbReference type="OrthoDB" id="5400496at2759"/>
<sequence length="172" mass="19062">MSEQPVLTSKESNIEIIVWGDNEEIEQATNAGVDRDLPVSVISKTMTEKLRAGTKPSQQGPVKDSKGKVYTPIGKVNLLWQRSTAAQTNEQTFFVVDLSGLVVIFGANAIPTNSSSNIHTLGLKTQNDEEKKRQAMKKQMEIAKRAKEKKTQENREKQKHAQESSSSKRPGP</sequence>
<evidence type="ECO:0000313" key="2">
    <source>
        <dbReference type="EMBL" id="CAF9904979.1"/>
    </source>
</evidence>
<name>A0A8H3EGT6_9LECA</name>
<gene>
    <name evidence="2" type="ORF">HETSPECPRED_004839</name>
</gene>
<evidence type="ECO:0000313" key="3">
    <source>
        <dbReference type="Proteomes" id="UP000664521"/>
    </source>
</evidence>
<comment type="caution">
    <text evidence="2">The sequence shown here is derived from an EMBL/GenBank/DDBJ whole genome shotgun (WGS) entry which is preliminary data.</text>
</comment>